<name>A0AAN7V4I0_9COLE</name>
<feature type="transmembrane region" description="Helical" evidence="6">
    <location>
        <begin position="157"/>
        <end position="173"/>
    </location>
</feature>
<evidence type="ECO:0000256" key="1">
    <source>
        <dbReference type="ARBA" id="ARBA00004127"/>
    </source>
</evidence>
<evidence type="ECO:0000313" key="9">
    <source>
        <dbReference type="Proteomes" id="UP001329430"/>
    </source>
</evidence>
<keyword evidence="9" id="KW-1185">Reference proteome</keyword>
<evidence type="ECO:0000256" key="5">
    <source>
        <dbReference type="ARBA" id="ARBA00023136"/>
    </source>
</evidence>
<dbReference type="PANTHER" id="PTHR12459:SF15">
    <property type="entry name" value="TRANSMEMBRANE PROTEIN 135"/>
    <property type="match status" value="1"/>
</dbReference>
<evidence type="ECO:0000259" key="7">
    <source>
        <dbReference type="Pfam" id="PF15982"/>
    </source>
</evidence>
<keyword evidence="4 6" id="KW-1133">Transmembrane helix</keyword>
<gene>
    <name evidence="8" type="ORF">RI129_010994</name>
</gene>
<feature type="domain" description="Transmembrane protein 135 N-terminal" evidence="7">
    <location>
        <begin position="14"/>
        <end position="146"/>
    </location>
</feature>
<dbReference type="InterPro" id="IPR026749">
    <property type="entry name" value="Tmem135"/>
</dbReference>
<dbReference type="Proteomes" id="UP001329430">
    <property type="component" value="Chromosome 8"/>
</dbReference>
<comment type="subcellular location">
    <subcellularLocation>
        <location evidence="1">Endomembrane system</location>
        <topology evidence="1">Multi-pass membrane protein</topology>
    </subcellularLocation>
</comment>
<evidence type="ECO:0000256" key="3">
    <source>
        <dbReference type="ARBA" id="ARBA00022692"/>
    </source>
</evidence>
<dbReference type="PANTHER" id="PTHR12459">
    <property type="entry name" value="TRANSMEMBRANE PROTEIN 135-RELATED"/>
    <property type="match status" value="1"/>
</dbReference>
<proteinExistence type="inferred from homology"/>
<dbReference type="InterPro" id="IPR031926">
    <property type="entry name" value="TMEM135_N"/>
</dbReference>
<organism evidence="8 9">
    <name type="scientific">Pyrocoelia pectoralis</name>
    <dbReference type="NCBI Taxonomy" id="417401"/>
    <lineage>
        <taxon>Eukaryota</taxon>
        <taxon>Metazoa</taxon>
        <taxon>Ecdysozoa</taxon>
        <taxon>Arthropoda</taxon>
        <taxon>Hexapoda</taxon>
        <taxon>Insecta</taxon>
        <taxon>Pterygota</taxon>
        <taxon>Neoptera</taxon>
        <taxon>Endopterygota</taxon>
        <taxon>Coleoptera</taxon>
        <taxon>Polyphaga</taxon>
        <taxon>Elateriformia</taxon>
        <taxon>Elateroidea</taxon>
        <taxon>Lampyridae</taxon>
        <taxon>Lampyrinae</taxon>
        <taxon>Pyrocoelia</taxon>
    </lineage>
</organism>
<reference evidence="8 9" key="1">
    <citation type="journal article" date="2024" name="Insects">
        <title>An Improved Chromosome-Level Genome Assembly of the Firefly Pyrocoelia pectoralis.</title>
        <authorList>
            <person name="Fu X."/>
            <person name="Meyer-Rochow V.B."/>
            <person name="Ballantyne L."/>
            <person name="Zhu X."/>
        </authorList>
    </citation>
    <scope>NUCLEOTIDE SEQUENCE [LARGE SCALE GENOMIC DNA]</scope>
    <source>
        <strain evidence="8">XCY_ONT2</strain>
    </source>
</reference>
<keyword evidence="3 6" id="KW-0812">Transmembrane</keyword>
<sequence length="477" mass="53611">MVHVHSKFAPIHISCYKFLHPWTESCLEAIVGSYLCAIIDSLRIYTTVYMLALIMKGNVPSKEEIKRTLFGMLQSTAFLSANGMGFTLFGCLLRRILGHFNFITVSALPSFLANFFAILIERPSRRVLLSLYVSNVATETVWNMVVSRKWVRPTKNGVVIIFSTSIAILLAYFKSGLHRKDNDRVDSMFGVLRLIVGPYEEKSLLRSSDANTFYREQTGNIPLSSGSRWSTPRSRNNTYRLVTQALRIYKRLINKIKCLNRNPACPHPFSCVYYTLQGFCKMAGVGLSIQVALSVVFNLKSILLSPKSMKSILWKKKTLSLALFLGGFSGLFRGICCILRQVTGTDSAYYAIPAALIAGIAFKQYPDTTVALYVLWKMAQISYSLGIDKGIVPRIPGFTIFLYCLSTAILFHTALLEPVNLRPSYWKFLHSISAGRVASMNRAPLDVWGLETSKQLVEVLKNTHTQQGVKYYVSNFS</sequence>
<dbReference type="GO" id="GO:0012505">
    <property type="term" value="C:endomembrane system"/>
    <property type="evidence" value="ECO:0007669"/>
    <property type="project" value="UniProtKB-SubCell"/>
</dbReference>
<accession>A0AAN7V4I0</accession>
<feature type="transmembrane region" description="Helical" evidence="6">
    <location>
        <begin position="319"/>
        <end position="342"/>
    </location>
</feature>
<protein>
    <recommendedName>
        <fullName evidence="7">Transmembrane protein 135 N-terminal domain-containing protein</fullName>
    </recommendedName>
</protein>
<evidence type="ECO:0000256" key="6">
    <source>
        <dbReference type="SAM" id="Phobius"/>
    </source>
</evidence>
<dbReference type="Pfam" id="PF15982">
    <property type="entry name" value="TMEM135_C_rich"/>
    <property type="match status" value="1"/>
</dbReference>
<dbReference type="AlphaFoldDB" id="A0AAN7V4I0"/>
<feature type="transmembrane region" description="Helical" evidence="6">
    <location>
        <begin position="348"/>
        <end position="376"/>
    </location>
</feature>
<feature type="transmembrane region" description="Helical" evidence="6">
    <location>
        <begin position="397"/>
        <end position="416"/>
    </location>
</feature>
<feature type="transmembrane region" description="Helical" evidence="6">
    <location>
        <begin position="127"/>
        <end position="145"/>
    </location>
</feature>
<dbReference type="EMBL" id="JAVRBK010000008">
    <property type="protein sequence ID" value="KAK5640183.1"/>
    <property type="molecule type" value="Genomic_DNA"/>
</dbReference>
<feature type="transmembrane region" description="Helical" evidence="6">
    <location>
        <begin position="102"/>
        <end position="120"/>
    </location>
</feature>
<evidence type="ECO:0000256" key="2">
    <source>
        <dbReference type="ARBA" id="ARBA00008924"/>
    </source>
</evidence>
<comment type="similarity">
    <text evidence="2">Belongs to the TMEM135 family.</text>
</comment>
<keyword evidence="5 6" id="KW-0472">Membrane</keyword>
<evidence type="ECO:0000256" key="4">
    <source>
        <dbReference type="ARBA" id="ARBA00022989"/>
    </source>
</evidence>
<comment type="caution">
    <text evidence="8">The sequence shown here is derived from an EMBL/GenBank/DDBJ whole genome shotgun (WGS) entry which is preliminary data.</text>
</comment>
<evidence type="ECO:0000313" key="8">
    <source>
        <dbReference type="EMBL" id="KAK5640183.1"/>
    </source>
</evidence>